<keyword evidence="5" id="KW-1185">Reference proteome</keyword>
<dbReference type="RefSeq" id="WP_122181785.1">
    <property type="nucleotide sequence ID" value="NZ_RFFJ01000002.1"/>
</dbReference>
<dbReference type="InterPro" id="IPR004378">
    <property type="entry name" value="F420H2_quin_Rdtase"/>
</dbReference>
<dbReference type="GO" id="GO:0070967">
    <property type="term" value="F:coenzyme F420 binding"/>
    <property type="evidence" value="ECO:0007669"/>
    <property type="project" value="TreeGrafter"/>
</dbReference>
<name>A0A3M2MAC7_9ACTN</name>
<dbReference type="PANTHER" id="PTHR39428">
    <property type="entry name" value="F420H(2)-DEPENDENT QUINONE REDUCTASE RV1261C"/>
    <property type="match status" value="1"/>
</dbReference>
<feature type="compositionally biased region" description="Basic and acidic residues" evidence="3">
    <location>
        <begin position="9"/>
        <end position="19"/>
    </location>
</feature>
<dbReference type="GO" id="GO:0016491">
    <property type="term" value="F:oxidoreductase activity"/>
    <property type="evidence" value="ECO:0007669"/>
    <property type="project" value="InterPro"/>
</dbReference>
<evidence type="ECO:0000313" key="5">
    <source>
        <dbReference type="Proteomes" id="UP000278673"/>
    </source>
</evidence>
<feature type="region of interest" description="Disordered" evidence="3">
    <location>
        <begin position="1"/>
        <end position="29"/>
    </location>
</feature>
<dbReference type="Pfam" id="PF04075">
    <property type="entry name" value="F420H2_quin_red"/>
    <property type="match status" value="1"/>
</dbReference>
<comment type="caution">
    <text evidence="4">The sequence shown here is derived from an EMBL/GenBank/DDBJ whole genome shotgun (WGS) entry which is preliminary data.</text>
</comment>
<dbReference type="GO" id="GO:0005886">
    <property type="term" value="C:plasma membrane"/>
    <property type="evidence" value="ECO:0007669"/>
    <property type="project" value="TreeGrafter"/>
</dbReference>
<comment type="catalytic activity">
    <reaction evidence="2">
        <text>oxidized coenzyme F420-(gamma-L-Glu)(n) + a quinol + H(+) = reduced coenzyme F420-(gamma-L-Glu)(n) + a quinone</text>
        <dbReference type="Rhea" id="RHEA:39663"/>
        <dbReference type="Rhea" id="RHEA-COMP:12939"/>
        <dbReference type="Rhea" id="RHEA-COMP:14378"/>
        <dbReference type="ChEBI" id="CHEBI:15378"/>
        <dbReference type="ChEBI" id="CHEBI:24646"/>
        <dbReference type="ChEBI" id="CHEBI:132124"/>
        <dbReference type="ChEBI" id="CHEBI:133980"/>
        <dbReference type="ChEBI" id="CHEBI:139511"/>
    </reaction>
</comment>
<comment type="similarity">
    <text evidence="1">Belongs to the F420H(2)-dependent quinone reductase family.</text>
</comment>
<gene>
    <name evidence="4" type="ORF">EBN88_00665</name>
</gene>
<dbReference type="Gene3D" id="2.30.110.10">
    <property type="entry name" value="Electron Transport, Fmn-binding Protein, Chain A"/>
    <property type="match status" value="1"/>
</dbReference>
<dbReference type="InterPro" id="IPR012349">
    <property type="entry name" value="Split_barrel_FMN-bd"/>
</dbReference>
<dbReference type="EMBL" id="RFFJ01000002">
    <property type="protein sequence ID" value="RMI46439.1"/>
    <property type="molecule type" value="Genomic_DNA"/>
</dbReference>
<evidence type="ECO:0000256" key="1">
    <source>
        <dbReference type="ARBA" id="ARBA00008710"/>
    </source>
</evidence>
<sequence>MTSGQTSEQHPERTSERPLDPAAEPVSDSPVGWVANHVRGYLATDGRKGHRYQGWNTLLLTTRGRRSSLLRRTALIYGEHEGRYLLVASNGGSPRHPAWYLNLVAHPEVGVQVGAERFTALARTADRREKAPLWALMTEIFPLYDTYQNATERPLPLVVLERREPGGLNGLNGLGETGPAPAP</sequence>
<evidence type="ECO:0000313" key="4">
    <source>
        <dbReference type="EMBL" id="RMI46439.1"/>
    </source>
</evidence>
<dbReference type="AlphaFoldDB" id="A0A3M2MAC7"/>
<proteinExistence type="inferred from homology"/>
<reference evidence="4 5" key="1">
    <citation type="submission" date="2018-10" db="EMBL/GenBank/DDBJ databases">
        <title>Isolation, diversity and antifungal activity of actinobacteria from wheat.</title>
        <authorList>
            <person name="Han C."/>
        </authorList>
    </citation>
    <scope>NUCLEOTIDE SEQUENCE [LARGE SCALE GENOMIC DNA]</scope>
    <source>
        <strain evidence="4 5">NEAU-YY642</strain>
    </source>
</reference>
<evidence type="ECO:0000256" key="3">
    <source>
        <dbReference type="SAM" id="MobiDB-lite"/>
    </source>
</evidence>
<organism evidence="4 5">
    <name type="scientific">Streptomyces triticirhizae</name>
    <dbReference type="NCBI Taxonomy" id="2483353"/>
    <lineage>
        <taxon>Bacteria</taxon>
        <taxon>Bacillati</taxon>
        <taxon>Actinomycetota</taxon>
        <taxon>Actinomycetes</taxon>
        <taxon>Kitasatosporales</taxon>
        <taxon>Streptomycetaceae</taxon>
        <taxon>Streptomyces</taxon>
    </lineage>
</organism>
<dbReference type="NCBIfam" id="TIGR00026">
    <property type="entry name" value="hi_GC_TIGR00026"/>
    <property type="match status" value="1"/>
</dbReference>
<protein>
    <submittedName>
        <fullName evidence="4">Nitroreductase family deazaflavin-dependent oxidoreductase</fullName>
    </submittedName>
</protein>
<evidence type="ECO:0000256" key="2">
    <source>
        <dbReference type="ARBA" id="ARBA00049106"/>
    </source>
</evidence>
<dbReference type="PANTHER" id="PTHR39428:SF1">
    <property type="entry name" value="F420H(2)-DEPENDENT QUINONE REDUCTASE RV1261C"/>
    <property type="match status" value="1"/>
</dbReference>
<dbReference type="Proteomes" id="UP000278673">
    <property type="component" value="Unassembled WGS sequence"/>
</dbReference>
<accession>A0A3M2MAC7</accession>